<accession>A0ABN9CR72</accession>
<proteinExistence type="predicted"/>
<dbReference type="EMBL" id="CATNWA010012008">
    <property type="protein sequence ID" value="CAI9562688.1"/>
    <property type="molecule type" value="Genomic_DNA"/>
</dbReference>
<feature type="non-terminal residue" evidence="1">
    <location>
        <position position="111"/>
    </location>
</feature>
<organism evidence="1 2">
    <name type="scientific">Staurois parvus</name>
    <dbReference type="NCBI Taxonomy" id="386267"/>
    <lineage>
        <taxon>Eukaryota</taxon>
        <taxon>Metazoa</taxon>
        <taxon>Chordata</taxon>
        <taxon>Craniata</taxon>
        <taxon>Vertebrata</taxon>
        <taxon>Euteleostomi</taxon>
        <taxon>Amphibia</taxon>
        <taxon>Batrachia</taxon>
        <taxon>Anura</taxon>
        <taxon>Neobatrachia</taxon>
        <taxon>Ranoidea</taxon>
        <taxon>Ranidae</taxon>
        <taxon>Staurois</taxon>
    </lineage>
</organism>
<gene>
    <name evidence="1" type="ORF">SPARVUS_LOCUS5653179</name>
</gene>
<dbReference type="Proteomes" id="UP001162483">
    <property type="component" value="Unassembled WGS sequence"/>
</dbReference>
<evidence type="ECO:0000313" key="2">
    <source>
        <dbReference type="Proteomes" id="UP001162483"/>
    </source>
</evidence>
<evidence type="ECO:0000313" key="1">
    <source>
        <dbReference type="EMBL" id="CAI9562688.1"/>
    </source>
</evidence>
<reference evidence="1" key="1">
    <citation type="submission" date="2023-05" db="EMBL/GenBank/DDBJ databases">
        <authorList>
            <person name="Stuckert A."/>
        </authorList>
    </citation>
    <scope>NUCLEOTIDE SEQUENCE</scope>
</reference>
<protein>
    <submittedName>
        <fullName evidence="1">Uncharacterized protein</fullName>
    </submittedName>
</protein>
<comment type="caution">
    <text evidence="1">The sequence shown here is derived from an EMBL/GenBank/DDBJ whole genome shotgun (WGS) entry which is preliminary data.</text>
</comment>
<sequence length="111" mass="11791">MRKLLPITSKCHSRSALIIRALMNSALITSAAHQCPAVPLSSCAQQCRQSMLSVLTISAHKCCLSVPISATCQCPSLLHISAASLVPPHQCPPVPPHQCHLISAAYRCPSV</sequence>
<keyword evidence="2" id="KW-1185">Reference proteome</keyword>
<name>A0ABN9CR72_9NEOB</name>